<comment type="caution">
    <text evidence="7">The sequence shown here is derived from an EMBL/GenBank/DDBJ whole genome shotgun (WGS) entry which is preliminary data.</text>
</comment>
<dbReference type="InterPro" id="IPR004498">
    <property type="entry name" value="Ribosomal_PrmA_MeTrfase"/>
</dbReference>
<gene>
    <name evidence="6" type="primary">prmA</name>
    <name evidence="7" type="ORF">JOC54_001313</name>
</gene>
<comment type="function">
    <text evidence="6">Methylates ribosomal protein L11.</text>
</comment>
<dbReference type="RefSeq" id="WP_204465214.1">
    <property type="nucleotide sequence ID" value="NZ_JAFBCV010000003.1"/>
</dbReference>
<dbReference type="CDD" id="cd02440">
    <property type="entry name" value="AdoMet_MTases"/>
    <property type="match status" value="1"/>
</dbReference>
<keyword evidence="2 6" id="KW-0963">Cytoplasm</keyword>
<sequence>MKWAEFRVHTTQEAIEPVSNVLHESGAAGVAIEDPHDLVQDWGDKFGEMYDLSPDDYPEEGVYVKAYFPMNDSFSATMDLVKDRILQLTQCEINLGQATMEYVEVDDEDWANAWKKYYHPVQVTERVIIVPTWEDYQAQENDIIIELDPGMAFGTGTHPTTILSIRALEQTVEANDRVIDVGTGSGVLALAAWKFGAQTITAYDLDQVAVTSAKENLVLNQADHAIEVKQNNLLEGVQENVADVIVANILAEVIVSFADEAFKVVKPGGSYITSGIITRKKADVIDALESAGFIVDEVTELNDWVAIKARKPV</sequence>
<evidence type="ECO:0000256" key="3">
    <source>
        <dbReference type="ARBA" id="ARBA00022603"/>
    </source>
</evidence>
<dbReference type="GO" id="GO:0005840">
    <property type="term" value="C:ribosome"/>
    <property type="evidence" value="ECO:0007669"/>
    <property type="project" value="UniProtKB-KW"/>
</dbReference>
<keyword evidence="7" id="KW-0689">Ribosomal protein</keyword>
<dbReference type="PANTHER" id="PTHR43648:SF1">
    <property type="entry name" value="ELECTRON TRANSFER FLAVOPROTEIN BETA SUBUNIT LYSINE METHYLTRANSFERASE"/>
    <property type="match status" value="1"/>
</dbReference>
<dbReference type="InterPro" id="IPR050078">
    <property type="entry name" value="Ribosomal_L11_MeTrfase_PrmA"/>
</dbReference>
<dbReference type="SUPFAM" id="SSF53335">
    <property type="entry name" value="S-adenosyl-L-methionine-dependent methyltransferases"/>
    <property type="match status" value="1"/>
</dbReference>
<dbReference type="Pfam" id="PF06325">
    <property type="entry name" value="PrmA"/>
    <property type="match status" value="1"/>
</dbReference>
<accession>A0ABS2SRE2</accession>
<keyword evidence="4 6" id="KW-0808">Transferase</keyword>
<evidence type="ECO:0000313" key="8">
    <source>
        <dbReference type="Proteomes" id="UP001179280"/>
    </source>
</evidence>
<dbReference type="HAMAP" id="MF_00735">
    <property type="entry name" value="Methyltr_PrmA"/>
    <property type="match status" value="1"/>
</dbReference>
<evidence type="ECO:0000256" key="5">
    <source>
        <dbReference type="ARBA" id="ARBA00022691"/>
    </source>
</evidence>
<comment type="catalytic activity">
    <reaction evidence="6">
        <text>L-lysyl-[protein] + 3 S-adenosyl-L-methionine = N(6),N(6),N(6)-trimethyl-L-lysyl-[protein] + 3 S-adenosyl-L-homocysteine + 3 H(+)</text>
        <dbReference type="Rhea" id="RHEA:54192"/>
        <dbReference type="Rhea" id="RHEA-COMP:9752"/>
        <dbReference type="Rhea" id="RHEA-COMP:13826"/>
        <dbReference type="ChEBI" id="CHEBI:15378"/>
        <dbReference type="ChEBI" id="CHEBI:29969"/>
        <dbReference type="ChEBI" id="CHEBI:57856"/>
        <dbReference type="ChEBI" id="CHEBI:59789"/>
        <dbReference type="ChEBI" id="CHEBI:61961"/>
    </reaction>
</comment>
<feature type="binding site" evidence="6">
    <location>
        <position position="182"/>
    </location>
    <ligand>
        <name>S-adenosyl-L-methionine</name>
        <dbReference type="ChEBI" id="CHEBI:59789"/>
    </ligand>
</feature>
<keyword evidence="8" id="KW-1185">Reference proteome</keyword>
<dbReference type="Proteomes" id="UP001179280">
    <property type="component" value="Unassembled WGS sequence"/>
</dbReference>
<comment type="similarity">
    <text evidence="1 6">Belongs to the methyltransferase superfamily. PrmA family.</text>
</comment>
<evidence type="ECO:0000256" key="4">
    <source>
        <dbReference type="ARBA" id="ARBA00022679"/>
    </source>
</evidence>
<name>A0ABS2SRE2_9BACI</name>
<protein>
    <recommendedName>
        <fullName evidence="6">Ribosomal protein L11 methyltransferase</fullName>
        <shortName evidence="6">L11 Mtase</shortName>
        <ecNumber evidence="6">2.1.1.-</ecNumber>
    </recommendedName>
</protein>
<keyword evidence="3 6" id="KW-0489">Methyltransferase</keyword>
<dbReference type="GO" id="GO:0008168">
    <property type="term" value="F:methyltransferase activity"/>
    <property type="evidence" value="ECO:0007669"/>
    <property type="project" value="UniProtKB-KW"/>
</dbReference>
<dbReference type="PIRSF" id="PIRSF000401">
    <property type="entry name" value="RPL11_MTase"/>
    <property type="match status" value="1"/>
</dbReference>
<reference evidence="7" key="1">
    <citation type="submission" date="2021-01" db="EMBL/GenBank/DDBJ databases">
        <title>Genomic Encyclopedia of Type Strains, Phase IV (KMG-IV): sequencing the most valuable type-strain genomes for metagenomic binning, comparative biology and taxonomic classification.</title>
        <authorList>
            <person name="Goeker M."/>
        </authorList>
    </citation>
    <scope>NUCLEOTIDE SEQUENCE</scope>
    <source>
        <strain evidence="7">DSM 21943</strain>
    </source>
</reference>
<dbReference type="EC" id="2.1.1.-" evidence="6"/>
<dbReference type="InterPro" id="IPR029063">
    <property type="entry name" value="SAM-dependent_MTases_sf"/>
</dbReference>
<dbReference type="NCBIfam" id="TIGR00406">
    <property type="entry name" value="prmA"/>
    <property type="match status" value="1"/>
</dbReference>
<evidence type="ECO:0000256" key="2">
    <source>
        <dbReference type="ARBA" id="ARBA00022490"/>
    </source>
</evidence>
<comment type="subcellular location">
    <subcellularLocation>
        <location evidence="6">Cytoplasm</location>
    </subcellularLocation>
</comment>
<evidence type="ECO:0000256" key="6">
    <source>
        <dbReference type="HAMAP-Rule" id="MF_00735"/>
    </source>
</evidence>
<feature type="binding site" evidence="6">
    <location>
        <position position="248"/>
    </location>
    <ligand>
        <name>S-adenosyl-L-methionine</name>
        <dbReference type="ChEBI" id="CHEBI:59789"/>
    </ligand>
</feature>
<dbReference type="Gene3D" id="3.40.50.150">
    <property type="entry name" value="Vaccinia Virus protein VP39"/>
    <property type="match status" value="1"/>
</dbReference>
<keyword evidence="5 6" id="KW-0949">S-adenosyl-L-methionine</keyword>
<dbReference type="EMBL" id="JAFBCV010000003">
    <property type="protein sequence ID" value="MBM7838082.1"/>
    <property type="molecule type" value="Genomic_DNA"/>
</dbReference>
<proteinExistence type="inferred from homology"/>
<dbReference type="GO" id="GO:0032259">
    <property type="term" value="P:methylation"/>
    <property type="evidence" value="ECO:0007669"/>
    <property type="project" value="UniProtKB-KW"/>
</dbReference>
<evidence type="ECO:0000313" key="7">
    <source>
        <dbReference type="EMBL" id="MBM7838082.1"/>
    </source>
</evidence>
<evidence type="ECO:0000256" key="1">
    <source>
        <dbReference type="ARBA" id="ARBA00009741"/>
    </source>
</evidence>
<dbReference type="PANTHER" id="PTHR43648">
    <property type="entry name" value="ELECTRON TRANSFER FLAVOPROTEIN BETA SUBUNIT LYSINE METHYLTRANSFERASE"/>
    <property type="match status" value="1"/>
</dbReference>
<organism evidence="7 8">
    <name type="scientific">Shouchella xiaoxiensis</name>
    <dbReference type="NCBI Taxonomy" id="766895"/>
    <lineage>
        <taxon>Bacteria</taxon>
        <taxon>Bacillati</taxon>
        <taxon>Bacillota</taxon>
        <taxon>Bacilli</taxon>
        <taxon>Bacillales</taxon>
        <taxon>Bacillaceae</taxon>
        <taxon>Shouchella</taxon>
    </lineage>
</organism>
<keyword evidence="7" id="KW-0687">Ribonucleoprotein</keyword>
<feature type="binding site" evidence="6">
    <location>
        <position position="161"/>
    </location>
    <ligand>
        <name>S-adenosyl-L-methionine</name>
        <dbReference type="ChEBI" id="CHEBI:59789"/>
    </ligand>
</feature>
<feature type="binding site" evidence="6">
    <location>
        <position position="204"/>
    </location>
    <ligand>
        <name>S-adenosyl-L-methionine</name>
        <dbReference type="ChEBI" id="CHEBI:59789"/>
    </ligand>
</feature>